<protein>
    <submittedName>
        <fullName evidence="10">Type II secretion system protein G</fullName>
    </submittedName>
</protein>
<dbReference type="GO" id="GO:0009986">
    <property type="term" value="C:cell surface"/>
    <property type="evidence" value="ECO:0007669"/>
    <property type="project" value="UniProtKB-SubCell"/>
</dbReference>
<dbReference type="GO" id="GO:0015628">
    <property type="term" value="P:protein secretion by the type II secretion system"/>
    <property type="evidence" value="ECO:0007669"/>
    <property type="project" value="InterPro"/>
</dbReference>
<dbReference type="EMBL" id="JXKH01000003">
    <property type="protein sequence ID" value="OJG18790.1"/>
    <property type="molecule type" value="Genomic_DNA"/>
</dbReference>
<evidence type="ECO:0000256" key="1">
    <source>
        <dbReference type="ARBA" id="ARBA00004162"/>
    </source>
</evidence>
<dbReference type="NCBIfam" id="TIGR02532">
    <property type="entry name" value="IV_pilin_GFxxxE"/>
    <property type="match status" value="1"/>
</dbReference>
<keyword evidence="3" id="KW-1003">Cell membrane</keyword>
<accession>A0A1L8RG99</accession>
<dbReference type="NCBIfam" id="NF040999">
    <property type="entry name" value="pilin_ComGC"/>
    <property type="match status" value="1"/>
</dbReference>
<gene>
    <name evidence="10" type="ORF">RU97_GL001408</name>
</gene>
<keyword evidence="8" id="KW-0178">Competence</keyword>
<dbReference type="GO" id="GO:0015627">
    <property type="term" value="C:type II protein secretion system complex"/>
    <property type="evidence" value="ECO:0007669"/>
    <property type="project" value="InterPro"/>
</dbReference>
<keyword evidence="7" id="KW-0472">Membrane</keyword>
<dbReference type="PRINTS" id="PR00813">
    <property type="entry name" value="BCTERIALGSPG"/>
</dbReference>
<dbReference type="RefSeq" id="WP_067394049.1">
    <property type="nucleotide sequence ID" value="NZ_JXKH01000003.1"/>
</dbReference>
<comment type="subcellular location">
    <subcellularLocation>
        <location evidence="1">Cell membrane</location>
        <topology evidence="1">Single-pass membrane protein</topology>
    </subcellularLocation>
    <subcellularLocation>
        <location evidence="2">Cell surface</location>
    </subcellularLocation>
</comment>
<keyword evidence="6" id="KW-1133">Transmembrane helix</keyword>
<dbReference type="InterPro" id="IPR045584">
    <property type="entry name" value="Pilin-like"/>
</dbReference>
<dbReference type="SUPFAM" id="SSF54523">
    <property type="entry name" value="Pili subunits"/>
    <property type="match status" value="1"/>
</dbReference>
<comment type="similarity">
    <text evidence="9">Belongs to the ComGC family.</text>
</comment>
<organism evidence="10 11">
    <name type="scientific">Enterococcus canis</name>
    <dbReference type="NCBI Taxonomy" id="214095"/>
    <lineage>
        <taxon>Bacteria</taxon>
        <taxon>Bacillati</taxon>
        <taxon>Bacillota</taxon>
        <taxon>Bacilli</taxon>
        <taxon>Lactobacillales</taxon>
        <taxon>Enterococcaceae</taxon>
        <taxon>Enterococcus</taxon>
    </lineage>
</organism>
<evidence type="ECO:0000256" key="6">
    <source>
        <dbReference type="ARBA" id="ARBA00022989"/>
    </source>
</evidence>
<keyword evidence="11" id="KW-1185">Reference proteome</keyword>
<evidence type="ECO:0000256" key="8">
    <source>
        <dbReference type="ARBA" id="ARBA00023287"/>
    </source>
</evidence>
<dbReference type="Proteomes" id="UP000181884">
    <property type="component" value="Unassembled WGS sequence"/>
</dbReference>
<evidence type="ECO:0000256" key="9">
    <source>
        <dbReference type="ARBA" id="ARBA00043982"/>
    </source>
</evidence>
<sequence>MKMKKLKGFTLIEMLVVLIVISVLLLLFVPNLAGTKESAEKQGDAAVVKVVETQLEVYRLDTGKTAVPEDLVGEYITADQLKIYRDKYPKSEQ</sequence>
<dbReference type="STRING" id="214095.RU97_GL001408"/>
<comment type="caution">
    <text evidence="10">The sequence shown here is derived from an EMBL/GenBank/DDBJ whole genome shotgun (WGS) entry which is preliminary data.</text>
</comment>
<evidence type="ECO:0000313" key="11">
    <source>
        <dbReference type="Proteomes" id="UP000181884"/>
    </source>
</evidence>
<evidence type="ECO:0000313" key="10">
    <source>
        <dbReference type="EMBL" id="OJG18790.1"/>
    </source>
</evidence>
<dbReference type="PIRSF" id="PIRSF029928">
    <property type="entry name" value="Late_competence_ComGC"/>
    <property type="match status" value="1"/>
</dbReference>
<evidence type="ECO:0000256" key="3">
    <source>
        <dbReference type="ARBA" id="ARBA00022475"/>
    </source>
</evidence>
<keyword evidence="5" id="KW-0812">Transmembrane</keyword>
<name>A0A1L8RG99_9ENTE</name>
<dbReference type="Pfam" id="PF07963">
    <property type="entry name" value="N_methyl"/>
    <property type="match status" value="1"/>
</dbReference>
<dbReference type="InterPro" id="IPR012902">
    <property type="entry name" value="N_methyl_site"/>
</dbReference>
<dbReference type="GO" id="GO:0005886">
    <property type="term" value="C:plasma membrane"/>
    <property type="evidence" value="ECO:0007669"/>
    <property type="project" value="UniProtKB-SubCell"/>
</dbReference>
<dbReference type="InterPro" id="IPR016940">
    <property type="entry name" value="ComGC"/>
</dbReference>
<proteinExistence type="inferred from homology"/>
<evidence type="ECO:0000256" key="2">
    <source>
        <dbReference type="ARBA" id="ARBA00004241"/>
    </source>
</evidence>
<evidence type="ECO:0000256" key="7">
    <source>
        <dbReference type="ARBA" id="ARBA00023136"/>
    </source>
</evidence>
<reference evidence="10 11" key="1">
    <citation type="submission" date="2014-12" db="EMBL/GenBank/DDBJ databases">
        <title>Draft genome sequences of 29 type strains of Enterococci.</title>
        <authorList>
            <person name="Zhong Z."/>
            <person name="Sun Z."/>
            <person name="Liu W."/>
            <person name="Zhang W."/>
            <person name="Zhang H."/>
        </authorList>
    </citation>
    <scope>NUCLEOTIDE SEQUENCE [LARGE SCALE GENOMIC DNA]</scope>
    <source>
        <strain evidence="10 11">DSM 17029</strain>
    </source>
</reference>
<dbReference type="Gene3D" id="3.30.700.10">
    <property type="entry name" value="Glycoprotein, Type 4 Pilin"/>
    <property type="match status" value="1"/>
</dbReference>
<dbReference type="PROSITE" id="PS00409">
    <property type="entry name" value="PROKAR_NTER_METHYL"/>
    <property type="match status" value="1"/>
</dbReference>
<evidence type="ECO:0000256" key="5">
    <source>
        <dbReference type="ARBA" id="ARBA00022692"/>
    </source>
</evidence>
<dbReference type="AlphaFoldDB" id="A0A1L8RG99"/>
<keyword evidence="4" id="KW-0488">Methylation</keyword>
<dbReference type="GO" id="GO:0030420">
    <property type="term" value="P:establishment of competence for transformation"/>
    <property type="evidence" value="ECO:0007669"/>
    <property type="project" value="UniProtKB-KW"/>
</dbReference>
<evidence type="ECO:0000256" key="4">
    <source>
        <dbReference type="ARBA" id="ARBA00022481"/>
    </source>
</evidence>
<dbReference type="InterPro" id="IPR000983">
    <property type="entry name" value="Bac_GSPG_pilin"/>
</dbReference>